<dbReference type="AlphaFoldDB" id="A0AAP5LS75"/>
<evidence type="ECO:0000313" key="1">
    <source>
        <dbReference type="EMBL" id="MDR6725254.1"/>
    </source>
</evidence>
<organism evidence="1 2">
    <name type="scientific">Paenibacillus amylolyticus</name>
    <dbReference type="NCBI Taxonomy" id="1451"/>
    <lineage>
        <taxon>Bacteria</taxon>
        <taxon>Bacillati</taxon>
        <taxon>Bacillota</taxon>
        <taxon>Bacilli</taxon>
        <taxon>Bacillales</taxon>
        <taxon>Paenibacillaceae</taxon>
        <taxon>Paenibacillus</taxon>
    </lineage>
</organism>
<protein>
    <submittedName>
        <fullName evidence="1">Uncharacterized protein</fullName>
    </submittedName>
</protein>
<gene>
    <name evidence="1" type="ORF">J2W91_003753</name>
</gene>
<reference evidence="1" key="1">
    <citation type="submission" date="2023-07" db="EMBL/GenBank/DDBJ databases">
        <title>Sorghum-associated microbial communities from plants grown in Nebraska, USA.</title>
        <authorList>
            <person name="Schachtman D."/>
        </authorList>
    </citation>
    <scope>NUCLEOTIDE SEQUENCE</scope>
    <source>
        <strain evidence="1">BE80</strain>
    </source>
</reference>
<evidence type="ECO:0000313" key="2">
    <source>
        <dbReference type="Proteomes" id="UP001254832"/>
    </source>
</evidence>
<sequence length="44" mass="5199">MEMIRRCWLEQPISYWKLTFSSQVEQFSPYGMTFVSPKALVILG</sequence>
<dbReference type="Proteomes" id="UP001254832">
    <property type="component" value="Unassembled WGS sequence"/>
</dbReference>
<comment type="caution">
    <text evidence="1">The sequence shown here is derived from an EMBL/GenBank/DDBJ whole genome shotgun (WGS) entry which is preliminary data.</text>
</comment>
<name>A0AAP5LS75_PAEAM</name>
<accession>A0AAP5LS75</accession>
<proteinExistence type="predicted"/>
<dbReference type="EMBL" id="JAVDTR010000010">
    <property type="protein sequence ID" value="MDR6725254.1"/>
    <property type="molecule type" value="Genomic_DNA"/>
</dbReference>